<dbReference type="Gene3D" id="3.75.10.10">
    <property type="entry name" value="L-arginine/glycine Amidinotransferase, Chain A"/>
    <property type="match status" value="1"/>
</dbReference>
<name>A0A381U6G3_9ZZZZ</name>
<evidence type="ECO:0000256" key="1">
    <source>
        <dbReference type="ARBA" id="ARBA00006943"/>
    </source>
</evidence>
<organism evidence="3">
    <name type="scientific">marine metagenome</name>
    <dbReference type="NCBI Taxonomy" id="408172"/>
    <lineage>
        <taxon>unclassified sequences</taxon>
        <taxon>metagenomes</taxon>
        <taxon>ecological metagenomes</taxon>
    </lineage>
</organism>
<dbReference type="EMBL" id="UINC01005686">
    <property type="protein sequence ID" value="SVA22917.1"/>
    <property type="molecule type" value="Genomic_DNA"/>
</dbReference>
<evidence type="ECO:0000313" key="3">
    <source>
        <dbReference type="EMBL" id="SVA22917.1"/>
    </source>
</evidence>
<dbReference type="SUPFAM" id="SSF55909">
    <property type="entry name" value="Pentein"/>
    <property type="match status" value="1"/>
</dbReference>
<gene>
    <name evidence="3" type="ORF">METZ01_LOCUS75771</name>
</gene>
<proteinExistence type="inferred from homology"/>
<protein>
    <recommendedName>
        <fullName evidence="4">Glycine amidinotransferase</fullName>
    </recommendedName>
</protein>
<dbReference type="PANTHER" id="PTHR10488">
    <property type="entry name" value="GLYCINE AMIDINOTRANSFERASE, MITOCHONDRIAL"/>
    <property type="match status" value="1"/>
</dbReference>
<dbReference type="AlphaFoldDB" id="A0A381U6G3"/>
<sequence length="443" mass="51784">MNKVNSWSEFQPLEEIVIGSTFPPEFYNDVKNTQIKDCLQRIATETEEDLQKLKSTLEYIGVVCQKPSTVELGFKNNILDYCSELGEAGFYDGIQTVDPYEEDSKYLYPDMIDVYDKGRNLLPVPPLNPRDDIITMGNDILFTSNEWNFRPWISWFKKVYGDQVNLDIVENYNDHFEITHFSKCLSLQRKGYIPNDIDERPIREVNQYIEKWYQDNPDIVSTEEFRQMFDLRVGGFCAPQLTRVGKDCIVDVSERSNIIDWMKDKYSNFNYISSDIGGHNDSMFAMLKPGVVMSTFHVTYSDEIIPKSWIEICANDTVEDLATPEEWQRIKYQNHGKWWLPGEEKNKDFQDFVDIYLNHWVGEMEETVFDVNVLMVNEETMICNNYNKALFKQFTAAGIEPIVVPNRHRFFWDAGWHCVTLDIRRAGSQEDYGLSKELLAKKA</sequence>
<comment type="similarity">
    <text evidence="1">Belongs to the amidinotransferase family.</text>
</comment>
<evidence type="ECO:0008006" key="4">
    <source>
        <dbReference type="Google" id="ProtNLM"/>
    </source>
</evidence>
<reference evidence="3" key="1">
    <citation type="submission" date="2018-05" db="EMBL/GenBank/DDBJ databases">
        <authorList>
            <person name="Lanie J.A."/>
            <person name="Ng W.-L."/>
            <person name="Kazmierczak K.M."/>
            <person name="Andrzejewski T.M."/>
            <person name="Davidsen T.M."/>
            <person name="Wayne K.J."/>
            <person name="Tettelin H."/>
            <person name="Glass J.I."/>
            <person name="Rusch D."/>
            <person name="Podicherti R."/>
            <person name="Tsui H.-C.T."/>
            <person name="Winkler M.E."/>
        </authorList>
    </citation>
    <scope>NUCLEOTIDE SEQUENCE</scope>
</reference>
<dbReference type="GO" id="GO:0015067">
    <property type="term" value="F:amidinotransferase activity"/>
    <property type="evidence" value="ECO:0007669"/>
    <property type="project" value="InterPro"/>
</dbReference>
<dbReference type="InterPro" id="IPR033195">
    <property type="entry name" value="AmidinoTrfase"/>
</dbReference>
<accession>A0A381U6G3</accession>
<evidence type="ECO:0000256" key="2">
    <source>
        <dbReference type="ARBA" id="ARBA00022679"/>
    </source>
</evidence>
<keyword evidence="2" id="KW-0808">Transferase</keyword>
<dbReference type="PANTHER" id="PTHR10488:SF1">
    <property type="entry name" value="GLYCINE AMIDINOTRANSFERASE, MITOCHONDRIAL"/>
    <property type="match status" value="1"/>
</dbReference>